<keyword evidence="3" id="KW-1185">Reference proteome</keyword>
<feature type="compositionally biased region" description="Polar residues" evidence="1">
    <location>
        <begin position="37"/>
        <end position="50"/>
    </location>
</feature>
<evidence type="ECO:0000313" key="2">
    <source>
        <dbReference type="EMBL" id="KEQ68759.1"/>
    </source>
</evidence>
<dbReference type="GeneID" id="25417658"/>
<dbReference type="HOGENOM" id="CLU_2621620_0_0_1"/>
<gene>
    <name evidence="2" type="ORF">M436DRAFT_86133</name>
</gene>
<proteinExistence type="predicted"/>
<dbReference type="EMBL" id="KL584726">
    <property type="protein sequence ID" value="KEQ68759.1"/>
    <property type="molecule type" value="Genomic_DNA"/>
</dbReference>
<dbReference type="AlphaFoldDB" id="A0A074WB01"/>
<organism evidence="2 3">
    <name type="scientific">Aureobasidium namibiae CBS 147.97</name>
    <dbReference type="NCBI Taxonomy" id="1043004"/>
    <lineage>
        <taxon>Eukaryota</taxon>
        <taxon>Fungi</taxon>
        <taxon>Dikarya</taxon>
        <taxon>Ascomycota</taxon>
        <taxon>Pezizomycotina</taxon>
        <taxon>Dothideomycetes</taxon>
        <taxon>Dothideomycetidae</taxon>
        <taxon>Dothideales</taxon>
        <taxon>Saccotheciaceae</taxon>
        <taxon>Aureobasidium</taxon>
    </lineage>
</organism>
<dbReference type="Proteomes" id="UP000027730">
    <property type="component" value="Unassembled WGS sequence"/>
</dbReference>
<accession>A0A074WB01</accession>
<feature type="region of interest" description="Disordered" evidence="1">
    <location>
        <begin position="1"/>
        <end position="78"/>
    </location>
</feature>
<reference evidence="2 3" key="1">
    <citation type="journal article" date="2014" name="BMC Genomics">
        <title>Genome sequencing of four Aureobasidium pullulans varieties: biotechnological potential, stress tolerance, and description of new species.</title>
        <authorList>
            <person name="Gostin Ar C."/>
            <person name="Ohm R.A."/>
            <person name="Kogej T."/>
            <person name="Sonjak S."/>
            <person name="Turk M."/>
            <person name="Zajc J."/>
            <person name="Zalar P."/>
            <person name="Grube M."/>
            <person name="Sun H."/>
            <person name="Han J."/>
            <person name="Sharma A."/>
            <person name="Chiniquy J."/>
            <person name="Ngan C.Y."/>
            <person name="Lipzen A."/>
            <person name="Barry K."/>
            <person name="Grigoriev I.V."/>
            <person name="Gunde-Cimerman N."/>
        </authorList>
    </citation>
    <scope>NUCLEOTIDE SEQUENCE [LARGE SCALE GENOMIC DNA]</scope>
    <source>
        <strain evidence="2 3">CBS 147.97</strain>
    </source>
</reference>
<protein>
    <submittedName>
        <fullName evidence="2">Uncharacterized protein</fullName>
    </submittedName>
</protein>
<evidence type="ECO:0000313" key="3">
    <source>
        <dbReference type="Proteomes" id="UP000027730"/>
    </source>
</evidence>
<dbReference type="RefSeq" id="XP_013422970.1">
    <property type="nucleotide sequence ID" value="XM_013567516.1"/>
</dbReference>
<dbReference type="OrthoDB" id="5388207at2759"/>
<name>A0A074WB01_9PEZI</name>
<sequence>MESVKSAAATATSYLSSDNSTQNKGGGSSQIAGGSAPQDTATGTSQSGTEPVSGKLGEGEAGQPYDAGNEDGSVEKSS</sequence>
<evidence type="ECO:0000256" key="1">
    <source>
        <dbReference type="SAM" id="MobiDB-lite"/>
    </source>
</evidence>
<feature type="compositionally biased region" description="Low complexity" evidence="1">
    <location>
        <begin position="1"/>
        <end position="17"/>
    </location>
</feature>